<sequence>MTHPKNDVLKQPVLTVGDAFTQMRLQRAHAVIGVVLFITFVIEAWEQVGLIYVSQYLAEDFKVSMAQVGTALGAVALGMVPGTLLWGALVERLGKKRVSVLSLSLYGLVALAAALSPNFTLFVVLRFLSGVAFGGVYAVTFPYFMELLPTNRRGQATVAMSMGFPVGTLLCIAVSLMFGSVSWRIVAVIAAVAAAWAFMVWRFVPETPYWLVRKERQAEAKSVLAKLGISIADHQTLVLDPEKAGEDSAATVRKMRVAPLLTMIIIISFCYNWGYWGLQSWLPIFLQEKGLSISGSLGFVALSQLVAVPGYLSAAWLTRRLGRRWVFVAFAVGATLGGLIFAAAAGPVQMYIGNFMYAFFVLGSWGIWNTWSGEALPTKARGYGYATSSASLLLANAIAVPIVGWMIDSGWSITATVGSIAAFMAIGILTTFGIPETEGKALR</sequence>
<feature type="domain" description="Major facilitator superfamily (MFS) profile" evidence="6">
    <location>
        <begin position="32"/>
        <end position="439"/>
    </location>
</feature>
<feature type="transmembrane region" description="Helical" evidence="5">
    <location>
        <begin position="98"/>
        <end position="115"/>
    </location>
</feature>
<evidence type="ECO:0000259" key="6">
    <source>
        <dbReference type="PROSITE" id="PS50850"/>
    </source>
</evidence>
<organism evidence="7 8">
    <name type="scientific">Brevibacterium luteolum</name>
    <dbReference type="NCBI Taxonomy" id="199591"/>
    <lineage>
        <taxon>Bacteria</taxon>
        <taxon>Bacillati</taxon>
        <taxon>Actinomycetota</taxon>
        <taxon>Actinomycetes</taxon>
        <taxon>Micrococcales</taxon>
        <taxon>Brevibacteriaceae</taxon>
        <taxon>Brevibacterium</taxon>
    </lineage>
</organism>
<comment type="subcellular location">
    <subcellularLocation>
        <location evidence="1">Cell membrane</location>
        <topology evidence="1">Multi-pass membrane protein</topology>
    </subcellularLocation>
</comment>
<evidence type="ECO:0000256" key="4">
    <source>
        <dbReference type="ARBA" id="ARBA00023136"/>
    </source>
</evidence>
<dbReference type="PROSITE" id="PS50850">
    <property type="entry name" value="MFS"/>
    <property type="match status" value="1"/>
</dbReference>
<protein>
    <submittedName>
        <fullName evidence="7">MFS transporter</fullName>
    </submittedName>
</protein>
<feature type="transmembrane region" description="Helical" evidence="5">
    <location>
        <begin position="351"/>
        <end position="371"/>
    </location>
</feature>
<keyword evidence="3 5" id="KW-1133">Transmembrane helix</keyword>
<dbReference type="GO" id="GO:0005886">
    <property type="term" value="C:plasma membrane"/>
    <property type="evidence" value="ECO:0007669"/>
    <property type="project" value="UniProtKB-SubCell"/>
</dbReference>
<evidence type="ECO:0000256" key="3">
    <source>
        <dbReference type="ARBA" id="ARBA00022989"/>
    </source>
</evidence>
<dbReference type="KEGG" id="blut:EW640_11280"/>
<dbReference type="RefSeq" id="WP_165884170.1">
    <property type="nucleotide sequence ID" value="NZ_CP035810.1"/>
</dbReference>
<feature type="transmembrane region" description="Helical" evidence="5">
    <location>
        <begin position="156"/>
        <end position="179"/>
    </location>
</feature>
<dbReference type="InterPro" id="IPR020846">
    <property type="entry name" value="MFS_dom"/>
</dbReference>
<feature type="transmembrane region" description="Helical" evidence="5">
    <location>
        <begin position="121"/>
        <end position="144"/>
    </location>
</feature>
<evidence type="ECO:0000313" key="7">
    <source>
        <dbReference type="EMBL" id="QIN29790.1"/>
    </source>
</evidence>
<gene>
    <name evidence="7" type="ORF">EW640_11280</name>
</gene>
<dbReference type="PANTHER" id="PTHR23508">
    <property type="entry name" value="CARBOXYLIC ACID TRANSPORTER PROTEIN HOMOLOG"/>
    <property type="match status" value="1"/>
</dbReference>
<dbReference type="SUPFAM" id="SSF103473">
    <property type="entry name" value="MFS general substrate transporter"/>
    <property type="match status" value="1"/>
</dbReference>
<dbReference type="Pfam" id="PF07690">
    <property type="entry name" value="MFS_1"/>
    <property type="match status" value="1"/>
</dbReference>
<evidence type="ECO:0000256" key="1">
    <source>
        <dbReference type="ARBA" id="ARBA00004651"/>
    </source>
</evidence>
<dbReference type="GO" id="GO:0046943">
    <property type="term" value="F:carboxylic acid transmembrane transporter activity"/>
    <property type="evidence" value="ECO:0007669"/>
    <property type="project" value="TreeGrafter"/>
</dbReference>
<dbReference type="InterPro" id="IPR036259">
    <property type="entry name" value="MFS_trans_sf"/>
</dbReference>
<reference evidence="7 8" key="1">
    <citation type="submission" date="2019-02" db="EMBL/GenBank/DDBJ databases">
        <title>Complete Genome Sequence and Methylome Analysis of Brevibacterium luteolum NEB1784.</title>
        <authorList>
            <person name="Fomenkov A."/>
            <person name="Roberts R.J."/>
        </authorList>
    </citation>
    <scope>NUCLEOTIDE SEQUENCE [LARGE SCALE GENOMIC DNA]</scope>
    <source>
        <strain evidence="7 8">NEB1784</strain>
    </source>
</reference>
<feature type="transmembrane region" description="Helical" evidence="5">
    <location>
        <begin position="296"/>
        <end position="318"/>
    </location>
</feature>
<feature type="transmembrane region" description="Helical" evidence="5">
    <location>
        <begin position="65"/>
        <end position="86"/>
    </location>
</feature>
<keyword evidence="2 5" id="KW-0812">Transmembrane</keyword>
<name>A0A6G8KZ57_9MICO</name>
<proteinExistence type="predicted"/>
<feature type="transmembrane region" description="Helical" evidence="5">
    <location>
        <begin position="413"/>
        <end position="434"/>
    </location>
</feature>
<feature type="transmembrane region" description="Helical" evidence="5">
    <location>
        <begin position="185"/>
        <end position="204"/>
    </location>
</feature>
<accession>A0A6G8KZ57</accession>
<dbReference type="InterPro" id="IPR011701">
    <property type="entry name" value="MFS"/>
</dbReference>
<dbReference type="PANTHER" id="PTHR23508:SF10">
    <property type="entry name" value="CARBOXYLIC ACID TRANSPORTER PROTEIN HOMOLOG"/>
    <property type="match status" value="1"/>
</dbReference>
<dbReference type="EMBL" id="CP035810">
    <property type="protein sequence ID" value="QIN29790.1"/>
    <property type="molecule type" value="Genomic_DNA"/>
</dbReference>
<dbReference type="InterPro" id="IPR005829">
    <property type="entry name" value="Sugar_transporter_CS"/>
</dbReference>
<keyword evidence="4 5" id="KW-0472">Membrane</keyword>
<feature type="transmembrane region" description="Helical" evidence="5">
    <location>
        <begin position="257"/>
        <end position="276"/>
    </location>
</feature>
<evidence type="ECO:0000313" key="8">
    <source>
        <dbReference type="Proteomes" id="UP000501518"/>
    </source>
</evidence>
<evidence type="ECO:0000256" key="5">
    <source>
        <dbReference type="SAM" id="Phobius"/>
    </source>
</evidence>
<dbReference type="CDD" id="cd17316">
    <property type="entry name" value="MFS_SV2_like"/>
    <property type="match status" value="1"/>
</dbReference>
<feature type="transmembrane region" description="Helical" evidence="5">
    <location>
        <begin position="383"/>
        <end position="407"/>
    </location>
</feature>
<dbReference type="PROSITE" id="PS00217">
    <property type="entry name" value="SUGAR_TRANSPORT_2"/>
    <property type="match status" value="1"/>
</dbReference>
<dbReference type="Gene3D" id="1.20.1250.20">
    <property type="entry name" value="MFS general substrate transporter like domains"/>
    <property type="match status" value="1"/>
</dbReference>
<feature type="transmembrane region" description="Helical" evidence="5">
    <location>
        <begin position="325"/>
        <end position="345"/>
    </location>
</feature>
<feature type="transmembrane region" description="Helical" evidence="5">
    <location>
        <begin position="30"/>
        <end position="53"/>
    </location>
</feature>
<dbReference type="Proteomes" id="UP000501518">
    <property type="component" value="Chromosome"/>
</dbReference>
<dbReference type="AlphaFoldDB" id="A0A6G8KZ57"/>
<evidence type="ECO:0000256" key="2">
    <source>
        <dbReference type="ARBA" id="ARBA00022692"/>
    </source>
</evidence>